<dbReference type="Pfam" id="PF14769">
    <property type="entry name" value="CLAMP"/>
    <property type="match status" value="1"/>
</dbReference>
<keyword evidence="3" id="KW-1185">Reference proteome</keyword>
<evidence type="ECO:0000313" key="3">
    <source>
        <dbReference type="Proteomes" id="UP000549394"/>
    </source>
</evidence>
<name>A0A7I8VER4_9ANNE</name>
<reference evidence="2 3" key="1">
    <citation type="submission" date="2020-08" db="EMBL/GenBank/DDBJ databases">
        <authorList>
            <person name="Hejnol A."/>
        </authorList>
    </citation>
    <scope>NUCLEOTIDE SEQUENCE [LARGE SCALE GENOMIC DNA]</scope>
</reference>
<dbReference type="OrthoDB" id="6103133at2759"/>
<comment type="caution">
    <text evidence="2">The sequence shown here is derived from an EMBL/GenBank/DDBJ whole genome shotgun (WGS) entry which is preliminary data.</text>
</comment>
<protein>
    <submittedName>
        <fullName evidence="2">DgyrCDS3572</fullName>
    </submittedName>
</protein>
<dbReference type="PANTHER" id="PTHR28457:SF2">
    <property type="entry name" value="SIMILAR TO 4930578I06RIK PROTEIN"/>
    <property type="match status" value="1"/>
</dbReference>
<proteinExistence type="predicted"/>
<accession>A0A7I8VER4</accession>
<dbReference type="EMBL" id="CAJFCJ010000005">
    <property type="protein sequence ID" value="CAD5114441.1"/>
    <property type="molecule type" value="Genomic_DNA"/>
</dbReference>
<feature type="compositionally biased region" description="Low complexity" evidence="1">
    <location>
        <begin position="288"/>
        <end position="301"/>
    </location>
</feature>
<dbReference type="PANTHER" id="PTHR28457">
    <property type="entry name" value="COILED-COIL DOMAIN-CONTAINING PROTEIN 189"/>
    <property type="match status" value="1"/>
</dbReference>
<gene>
    <name evidence="2" type="ORF">DGYR_LOCUS3281</name>
</gene>
<dbReference type="AlphaFoldDB" id="A0A7I8VER4"/>
<organism evidence="2 3">
    <name type="scientific">Dimorphilus gyrociliatus</name>
    <dbReference type="NCBI Taxonomy" id="2664684"/>
    <lineage>
        <taxon>Eukaryota</taxon>
        <taxon>Metazoa</taxon>
        <taxon>Spiralia</taxon>
        <taxon>Lophotrochozoa</taxon>
        <taxon>Annelida</taxon>
        <taxon>Polychaeta</taxon>
        <taxon>Polychaeta incertae sedis</taxon>
        <taxon>Dinophilidae</taxon>
        <taxon>Dimorphilus</taxon>
    </lineage>
</organism>
<feature type="region of interest" description="Disordered" evidence="1">
    <location>
        <begin position="276"/>
        <end position="301"/>
    </location>
</feature>
<sequence>MASEKEEISCQIPKGREESLYNNLREKYNDEDETRLNIHFEYLRNNMEKGVDLGFSWKQIVCICNLCQEILAECLGKSLSESLNLFKDKLNDLVELGIIKDEQARQFGQFYLQTFFTHFRLYRLVFTKDRENWRQYVQLSVEQPPKISDLITSKPLDIYEYEEIISQLDEKEEARQNECARRIVDETREDEEQIKEVYAQIDADDEALKEKEKLSALIADVAKVHLEAVNHKISRRIDESVAVIDYKLKKTLVPRPQALGPPPRFDLSSAVDKNRLAKPLVDNRPKSKLSSRATSRASKRK</sequence>
<dbReference type="InterPro" id="IPR032727">
    <property type="entry name" value="CLAMP"/>
</dbReference>
<evidence type="ECO:0000313" key="2">
    <source>
        <dbReference type="EMBL" id="CAD5114441.1"/>
    </source>
</evidence>
<evidence type="ECO:0000256" key="1">
    <source>
        <dbReference type="SAM" id="MobiDB-lite"/>
    </source>
</evidence>
<dbReference type="Proteomes" id="UP000549394">
    <property type="component" value="Unassembled WGS sequence"/>
</dbReference>